<dbReference type="EMBL" id="LWRY01000032">
    <property type="protein sequence ID" value="OCX74766.1"/>
    <property type="molecule type" value="Genomic_DNA"/>
</dbReference>
<evidence type="ECO:0000313" key="2">
    <source>
        <dbReference type="EMBL" id="OCX72458.1"/>
    </source>
</evidence>
<feature type="chain" id="PRO_5009434601" description="Outer membrane protein beta-barrel domain-containing protein" evidence="1">
    <location>
        <begin position="24"/>
        <end position="208"/>
    </location>
</feature>
<dbReference type="SUPFAM" id="SSF103515">
    <property type="entry name" value="Autotransporter"/>
    <property type="match status" value="1"/>
</dbReference>
<comment type="caution">
    <text evidence="3">The sequence shown here is derived from an EMBL/GenBank/DDBJ whole genome shotgun (WGS) entry which is preliminary data.</text>
</comment>
<name>A0A1C2JMV7_ACITH</name>
<organism evidence="3 5">
    <name type="scientific">Acidithiobacillus thiooxidans</name>
    <name type="common">Thiobacillus thiooxidans</name>
    <dbReference type="NCBI Taxonomy" id="930"/>
    <lineage>
        <taxon>Bacteria</taxon>
        <taxon>Pseudomonadati</taxon>
        <taxon>Pseudomonadota</taxon>
        <taxon>Acidithiobacillia</taxon>
        <taxon>Acidithiobacillales</taxon>
        <taxon>Acidithiobacillaceae</taxon>
        <taxon>Acidithiobacillus</taxon>
    </lineage>
</organism>
<dbReference type="RefSeq" id="WP_024893812.1">
    <property type="nucleotide sequence ID" value="NZ_JABBDU010000087.1"/>
</dbReference>
<dbReference type="InterPro" id="IPR036709">
    <property type="entry name" value="Autotransporte_beta_dom_sf"/>
</dbReference>
<evidence type="ECO:0008006" key="6">
    <source>
        <dbReference type="Google" id="ProtNLM"/>
    </source>
</evidence>
<keyword evidence="1" id="KW-0732">Signal</keyword>
<dbReference type="AlphaFoldDB" id="A0A1C2JMV7"/>
<feature type="signal peptide" evidence="1">
    <location>
        <begin position="1"/>
        <end position="23"/>
    </location>
</feature>
<dbReference type="EMBL" id="LWSA01000142">
    <property type="protein sequence ID" value="OCX72458.1"/>
    <property type="molecule type" value="Genomic_DNA"/>
</dbReference>
<accession>A0A1C2JMV7</accession>
<dbReference type="PROSITE" id="PS51257">
    <property type="entry name" value="PROKAR_LIPOPROTEIN"/>
    <property type="match status" value="1"/>
</dbReference>
<evidence type="ECO:0000313" key="3">
    <source>
        <dbReference type="EMBL" id="OCX74766.1"/>
    </source>
</evidence>
<keyword evidence="5" id="KW-1185">Reference proteome</keyword>
<evidence type="ECO:0000313" key="4">
    <source>
        <dbReference type="Proteomes" id="UP000094893"/>
    </source>
</evidence>
<dbReference type="Gene3D" id="2.40.160.20">
    <property type="match status" value="1"/>
</dbReference>
<evidence type="ECO:0000313" key="5">
    <source>
        <dbReference type="Proteomes" id="UP000095008"/>
    </source>
</evidence>
<dbReference type="Proteomes" id="UP000094893">
    <property type="component" value="Unassembled WGS sequence"/>
</dbReference>
<proteinExistence type="predicted"/>
<dbReference type="Proteomes" id="UP000095008">
    <property type="component" value="Unassembled WGS sequence"/>
</dbReference>
<gene>
    <name evidence="3" type="ORF">A6M23_05205</name>
    <name evidence="2" type="ORF">A6P07_09665</name>
</gene>
<dbReference type="STRING" id="930.GCA_002079865_01479"/>
<protein>
    <recommendedName>
        <fullName evidence="6">Outer membrane protein beta-barrel domain-containing protein</fullName>
    </recommendedName>
</protein>
<reference evidence="3 4" key="1">
    <citation type="journal article" date="2016" name="Int. J. Mol. Sci.">
        <title>Comparative genomics of the extreme acidophile Acidithiobacillus thiooxidans reveals intraspecific divergence and niche adaptation.</title>
        <authorList>
            <person name="Zhang X."/>
            <person name="Feng X."/>
            <person name="Tao J."/>
            <person name="Ma L."/>
            <person name="Xiao Y."/>
            <person name="Liang Y."/>
            <person name="Liu X."/>
            <person name="Yin H."/>
        </authorList>
    </citation>
    <scope>NUCLEOTIDE SEQUENCE [LARGE SCALE GENOMIC DNA]</scope>
    <source>
        <strain evidence="2 4">A02</strain>
        <strain evidence="3">DXS-W</strain>
    </source>
</reference>
<sequence>MLRKISIAAIAVAVSGFSMTACATTIGIGFTNIGIHAGDGLNMSLPGGSLTAKQSLGGGYQVNGHFLGAGGENQADFFLGNVGVGKVIPLGEGLGTVTPSLNMGFQSLNVQGGNLSAATAFARVKYDYAINHNVNLYAQGGFGRDFATSVTGISTIGGLMYNAGAGANFRVGPGMFNVGYEYSHLPLSGAAGLHLSTDHFQIGYSMMF</sequence>
<evidence type="ECO:0000256" key="1">
    <source>
        <dbReference type="SAM" id="SignalP"/>
    </source>
</evidence>